<organism evidence="1 2">
    <name type="scientific">Bombardia bombarda</name>
    <dbReference type="NCBI Taxonomy" id="252184"/>
    <lineage>
        <taxon>Eukaryota</taxon>
        <taxon>Fungi</taxon>
        <taxon>Dikarya</taxon>
        <taxon>Ascomycota</taxon>
        <taxon>Pezizomycotina</taxon>
        <taxon>Sordariomycetes</taxon>
        <taxon>Sordariomycetidae</taxon>
        <taxon>Sordariales</taxon>
        <taxon>Lasiosphaeriaceae</taxon>
        <taxon>Bombardia</taxon>
    </lineage>
</organism>
<evidence type="ECO:0008006" key="3">
    <source>
        <dbReference type="Google" id="ProtNLM"/>
    </source>
</evidence>
<name>A0AA40BVN8_9PEZI</name>
<keyword evidence="2" id="KW-1185">Reference proteome</keyword>
<evidence type="ECO:0000313" key="1">
    <source>
        <dbReference type="EMBL" id="KAK0615368.1"/>
    </source>
</evidence>
<gene>
    <name evidence="1" type="ORF">B0T17DRAFT_383774</name>
</gene>
<dbReference type="Proteomes" id="UP001174934">
    <property type="component" value="Unassembled WGS sequence"/>
</dbReference>
<accession>A0AA40BVN8</accession>
<reference evidence="1" key="1">
    <citation type="submission" date="2023-06" db="EMBL/GenBank/DDBJ databases">
        <title>Genome-scale phylogeny and comparative genomics of the fungal order Sordariales.</title>
        <authorList>
            <consortium name="Lawrence Berkeley National Laboratory"/>
            <person name="Hensen N."/>
            <person name="Bonometti L."/>
            <person name="Westerberg I."/>
            <person name="Brannstrom I.O."/>
            <person name="Guillou S."/>
            <person name="Cros-Aarteil S."/>
            <person name="Calhoun S."/>
            <person name="Haridas S."/>
            <person name="Kuo A."/>
            <person name="Mondo S."/>
            <person name="Pangilinan J."/>
            <person name="Riley R."/>
            <person name="LaButti K."/>
            <person name="Andreopoulos B."/>
            <person name="Lipzen A."/>
            <person name="Chen C."/>
            <person name="Yanf M."/>
            <person name="Daum C."/>
            <person name="Ng V."/>
            <person name="Clum A."/>
            <person name="Steindorff A."/>
            <person name="Ohm R."/>
            <person name="Martin F."/>
            <person name="Silar P."/>
            <person name="Natvig D."/>
            <person name="Lalanne C."/>
            <person name="Gautier V."/>
            <person name="Ament-velasquez S.L."/>
            <person name="Kruys A."/>
            <person name="Hutchinson M.I."/>
            <person name="Powell A.J."/>
            <person name="Barry K."/>
            <person name="Miller A.N."/>
            <person name="Grigoriev I.V."/>
            <person name="Debuchy R."/>
            <person name="Gladieux P."/>
            <person name="Thoren M.H."/>
            <person name="Johannesson H."/>
        </authorList>
    </citation>
    <scope>NUCLEOTIDE SEQUENCE</scope>
    <source>
        <strain evidence="1">SMH3391-2</strain>
    </source>
</reference>
<sequence>MMNSMIKQLIAEHDIILEAEVKGKFPEDLVRWDMRPRPPASGRSPPPYPLELGSLKKLSEETLTKILHFLDFVSLTRFMRTSLSGKAVVKALPAYNQMMRHAPSMLWLLGKPQTHWSHMPINGSEGRLLPRHSSGLIYATLCSEECVLCGEFSGFVFMLTFERICYTCICLRKVFHAKLREPPQEVRCIPHGDEFYRFYLLRRDHSKADARMSWLGGRCRDNHGVSHKHEATERFLDWRLSHPPCLFLPPELWRTKTHEEYSCDTIAASQFTQWFKHCGPNYTFPWSGALRENSSQLVRFPYLDVSNGEGLGGQVADYGHWCKGCCRSHSKGYANPDVGRTALRDRLWPRELFLEHVAHCKHVRRTERLVASFRAANLELPAHIVYDRECNGSGG</sequence>
<dbReference type="AlphaFoldDB" id="A0AA40BVN8"/>
<comment type="caution">
    <text evidence="1">The sequence shown here is derived from an EMBL/GenBank/DDBJ whole genome shotgun (WGS) entry which is preliminary data.</text>
</comment>
<dbReference type="EMBL" id="JAULSR010000007">
    <property type="protein sequence ID" value="KAK0615368.1"/>
    <property type="molecule type" value="Genomic_DNA"/>
</dbReference>
<evidence type="ECO:0000313" key="2">
    <source>
        <dbReference type="Proteomes" id="UP001174934"/>
    </source>
</evidence>
<proteinExistence type="predicted"/>
<protein>
    <recommendedName>
        <fullName evidence="3">F-box domain-containing protein</fullName>
    </recommendedName>
</protein>